<gene>
    <name evidence="5" type="ORF">H8712_10600</name>
</gene>
<feature type="compositionally biased region" description="Polar residues" evidence="1">
    <location>
        <begin position="445"/>
        <end position="459"/>
    </location>
</feature>
<feature type="region of interest" description="Disordered" evidence="1">
    <location>
        <begin position="266"/>
        <end position="309"/>
    </location>
</feature>
<dbReference type="PANTHER" id="PTHR43019:SF23">
    <property type="entry name" value="PROTEASE DO-LIKE 5, CHLOROPLASTIC"/>
    <property type="match status" value="1"/>
</dbReference>
<dbReference type="InterPro" id="IPR008984">
    <property type="entry name" value="SMAD_FHA_dom_sf"/>
</dbReference>
<keyword evidence="6" id="KW-1185">Reference proteome</keyword>
<dbReference type="InterPro" id="IPR009003">
    <property type="entry name" value="Peptidase_S1_PA"/>
</dbReference>
<proteinExistence type="predicted"/>
<keyword evidence="3" id="KW-0732">Signal</keyword>
<dbReference type="SMART" id="SM00240">
    <property type="entry name" value="FHA"/>
    <property type="match status" value="1"/>
</dbReference>
<protein>
    <submittedName>
        <fullName evidence="5">Trypsin-like peptidase domain-containing protein</fullName>
    </submittedName>
</protein>
<name>A0ABR7PC95_9FIRM</name>
<dbReference type="Pfam" id="PF00498">
    <property type="entry name" value="FHA"/>
    <property type="match status" value="1"/>
</dbReference>
<feature type="domain" description="FHA" evidence="4">
    <location>
        <begin position="486"/>
        <end position="537"/>
    </location>
</feature>
<dbReference type="PROSITE" id="PS50006">
    <property type="entry name" value="FHA_DOMAIN"/>
    <property type="match status" value="1"/>
</dbReference>
<evidence type="ECO:0000256" key="2">
    <source>
        <dbReference type="SAM" id="Phobius"/>
    </source>
</evidence>
<keyword evidence="2" id="KW-0812">Transmembrane</keyword>
<feature type="region of interest" description="Disordered" evidence="1">
    <location>
        <begin position="410"/>
        <end position="459"/>
    </location>
</feature>
<evidence type="ECO:0000313" key="6">
    <source>
        <dbReference type="Proteomes" id="UP000661649"/>
    </source>
</evidence>
<evidence type="ECO:0000313" key="5">
    <source>
        <dbReference type="EMBL" id="MBC8629052.1"/>
    </source>
</evidence>
<dbReference type="SUPFAM" id="SSF49879">
    <property type="entry name" value="SMAD/FHA domain"/>
    <property type="match status" value="1"/>
</dbReference>
<dbReference type="Gene3D" id="2.40.10.120">
    <property type="match status" value="1"/>
</dbReference>
<evidence type="ECO:0000259" key="4">
    <source>
        <dbReference type="PROSITE" id="PS50006"/>
    </source>
</evidence>
<reference evidence="5 6" key="1">
    <citation type="submission" date="2020-08" db="EMBL/GenBank/DDBJ databases">
        <title>Genome public.</title>
        <authorList>
            <person name="Liu C."/>
            <person name="Sun Q."/>
        </authorList>
    </citation>
    <scope>NUCLEOTIDE SEQUENCE [LARGE SCALE GENOMIC DNA]</scope>
    <source>
        <strain evidence="5 6">3_YM_SP_D4_24.mj</strain>
    </source>
</reference>
<dbReference type="Gene3D" id="2.60.200.20">
    <property type="match status" value="1"/>
</dbReference>
<feature type="transmembrane region" description="Helical" evidence="2">
    <location>
        <begin position="380"/>
        <end position="403"/>
    </location>
</feature>
<keyword evidence="2" id="KW-0472">Membrane</keyword>
<evidence type="ECO:0000256" key="1">
    <source>
        <dbReference type="SAM" id="MobiDB-lite"/>
    </source>
</evidence>
<dbReference type="PANTHER" id="PTHR43019">
    <property type="entry name" value="SERINE ENDOPROTEASE DEGS"/>
    <property type="match status" value="1"/>
</dbReference>
<sequence>MNKRFVKRLLVFFTVLCMTMAMTVPALAAGSGTNATTDDPANGILQVMLAYVDDGGNRTYFSAGTCFMVNEEYVVTNKHVFDLDTTDSDGVTLRDTIVETMGLKSLKTNDTHLKLYVFANRDTNVEATVDANAQSEELDFAALKLSRKISGRQSLVLGDSDSIKPQDTVFALGYPADSIQNKQSNTKEDVSITNGIISKVTVTDNVDIIEHTASLNNGNSGGPLLDANNQVIGINEFIIGQKGYSIQINQIKELLDTYEIAYTDGATGASTSNSNDAEETEETKEPDASTEEETTGEAEEEKATEPDADLVTALQSEITKAKKIDQKNYTEESAKVLDDTIGSAETVAANKKATNDQVTTATNDLKTAIDNLEEKSGPNMIMIAGIAAAVVVVIIVIVVIIVVSNGKKKKAAPAHNNMQRPNTPPTRPQPAPQQQPQYSPVDQGDSGTTLLNSGSGETTLLNGGGGSAYLIRRKNGEKIMITSQNFAIGKERRRVNYCVSDNTSVSRYHAIITKKGSDYYVADQKSSNFTYVNGVQLSPYQETLLTDRSTLKLSDEEFEFHLS</sequence>
<feature type="compositionally biased region" description="Pro residues" evidence="1">
    <location>
        <begin position="422"/>
        <end position="433"/>
    </location>
</feature>
<accession>A0ABR7PC95</accession>
<dbReference type="PRINTS" id="PR00834">
    <property type="entry name" value="PROTEASES2C"/>
</dbReference>
<feature type="signal peptide" evidence="3">
    <location>
        <begin position="1"/>
        <end position="28"/>
    </location>
</feature>
<feature type="compositionally biased region" description="Acidic residues" evidence="1">
    <location>
        <begin position="276"/>
        <end position="308"/>
    </location>
</feature>
<evidence type="ECO:0000256" key="3">
    <source>
        <dbReference type="SAM" id="SignalP"/>
    </source>
</evidence>
<dbReference type="Gene3D" id="1.20.1270.90">
    <property type="entry name" value="AF1782-like"/>
    <property type="match status" value="1"/>
</dbReference>
<dbReference type="EMBL" id="JACRTP010000004">
    <property type="protein sequence ID" value="MBC8629052.1"/>
    <property type="molecule type" value="Genomic_DNA"/>
</dbReference>
<organism evidence="5 6">
    <name type="scientific">Blautia stercoris</name>
    <dbReference type="NCBI Taxonomy" id="871664"/>
    <lineage>
        <taxon>Bacteria</taxon>
        <taxon>Bacillati</taxon>
        <taxon>Bacillota</taxon>
        <taxon>Clostridia</taxon>
        <taxon>Lachnospirales</taxon>
        <taxon>Lachnospiraceae</taxon>
        <taxon>Blautia</taxon>
    </lineage>
</organism>
<dbReference type="SUPFAM" id="SSF50494">
    <property type="entry name" value="Trypsin-like serine proteases"/>
    <property type="match status" value="1"/>
</dbReference>
<dbReference type="Pfam" id="PF13365">
    <property type="entry name" value="Trypsin_2"/>
    <property type="match status" value="1"/>
</dbReference>
<dbReference type="InterPro" id="IPR001940">
    <property type="entry name" value="Peptidase_S1C"/>
</dbReference>
<feature type="chain" id="PRO_5047091502" evidence="3">
    <location>
        <begin position="29"/>
        <end position="563"/>
    </location>
</feature>
<keyword evidence="2" id="KW-1133">Transmembrane helix</keyword>
<dbReference type="Proteomes" id="UP000661649">
    <property type="component" value="Unassembled WGS sequence"/>
</dbReference>
<dbReference type="RefSeq" id="WP_187558811.1">
    <property type="nucleotide sequence ID" value="NZ_JACRTP010000004.1"/>
</dbReference>
<dbReference type="CDD" id="cd00060">
    <property type="entry name" value="FHA"/>
    <property type="match status" value="1"/>
</dbReference>
<comment type="caution">
    <text evidence="5">The sequence shown here is derived from an EMBL/GenBank/DDBJ whole genome shotgun (WGS) entry which is preliminary data.</text>
</comment>
<dbReference type="InterPro" id="IPR000253">
    <property type="entry name" value="FHA_dom"/>
</dbReference>